<organism evidence="6 7">
    <name type="scientific">Anaeromyxobacter oryzae</name>
    <dbReference type="NCBI Taxonomy" id="2918170"/>
    <lineage>
        <taxon>Bacteria</taxon>
        <taxon>Pseudomonadati</taxon>
        <taxon>Myxococcota</taxon>
        <taxon>Myxococcia</taxon>
        <taxon>Myxococcales</taxon>
        <taxon>Cystobacterineae</taxon>
        <taxon>Anaeromyxobacteraceae</taxon>
        <taxon>Anaeromyxobacter</taxon>
    </lineage>
</organism>
<sequence length="1500" mass="152713">MGRVVSRLVAAAGWTLLGALALLGVSLSALAGFSCSPPGRAWVAELLTRELHGLIAGRLTVDGVEVLPGGGLEVRRLQLRDPDGRLVLGVARAQIFADLTRLAQQEVGVAVQVDGPSILLVPSPDGDPSLARAVAPAHPAQIAGRPPGAAPGRRSWTIELSRLTVRGGDLRWLWRDGSTAAEATGIDAEAEGALGEAGGFVRLRLRAAVGAPVPGPLALDAAAAIRGGRLEVTVLDAALGDTRVEALGEGDLHTRAFRVAVTRLGVVAVDARRLGGAAASLGGDVVGKGYAESDGAIVSAALDAAPDGGGERAGTARAAVAVELAGAPAALGFDVALAAFDPSRLLAQAPRGRLDLVARGAAAGRGLSDGRGRIALELAPSRLRNAQLGPISLVGRAGEGVVVVERLEARLPGLAVSGRGRWRERGAVGGDVTVDASDLELLARNLGVLTGVAVPPLGGRLRARAALSGTGVAPSVTAKVDAPALSLGATRAEAVTLSLEAAGPMAAARIRLAARAARAVINGTEARGLELAAALAAGGDAVVSLTGAVPSVGPDPVALECAARLARDRRGADVRKLSIRWPGARFALARPAAVTFAPPAVDRLELLGRQGSVALSGGLGSRGELDVRVETVHLDLARLPPGLVPAEAGVVGELSLDARVTGATRTPGVAAHIELTDAGVRGLTGLQVLGDVRWNGRGRLTGDVGLLRTAGGSLHLAADLAVPLAAGRSKEPVALTVDAAEWPVEALRELASVAAPVTGTLGGRVALSGTAAAPRLDVALALDDAIVEDLGPLAAAVALESGSGVVRITAATKLAGAPLLDAAVRLPVDLVGLVRHPEATLRALAHAPISGALELAGVDLAKLAGKAGLPEGLAGTVSGTASLGGMPSALRGSGTLSVAGGAWGGYRDVAARVELTAEAERTAFTARASIGGAEALRADGALGAPVERLSDPAKLRAAQLTLEATVPPLPLARAAGGSTPIAGTLSGHLSAKGTLARLEARLDLGGKAVELEGRPLGDLAAVVRHEATTTTAELSLRPPSGGVLWAGGTLVAPHGLREPRALRQAAATLQIKSDALDLGFLPALVPGLVRSASGRLTIDLAASGPLGGLRPRGTVKLEGGRAAIATLGDWSGVELVATLGDRSMEVSRLEARHGAGRVSGRVSVHGLGTTVARGAGRLEFQRVTVTRDGEELATLDLPIELEASLGDRLLDATVTLAAGTIRLPLKPSRALQSVEKRSDIVEVEPEGRQVAVATAEAPKPLEVRCRLLIPGKLFVRSEYPAVNLELKGDSTWHLLAGELTVEGVVEVVRGTVEPISGRVFHVERGRVIFPGGGVKAAQLDVVARYDNPQAVVTVTIGETVARPSIRLSSTPSMDDASIAMLIATGRTEINLNTSGVNTVSSEEAGAAMVSAAVSAVFTGLVANKLPVDQISVETSRVRAGKYLTDKLFIGYAYSFDAKPEENENVNEVKAEYQIAPRWNFELRYGDAHAGDASVIWSKDY</sequence>
<keyword evidence="4" id="KW-0472">Membrane</keyword>
<dbReference type="Proteomes" id="UP001162891">
    <property type="component" value="Chromosome"/>
</dbReference>
<reference evidence="7" key="1">
    <citation type="journal article" date="2022" name="Int. J. Syst. Evol. Microbiol.">
        <title>Anaeromyxobacter oryzae sp. nov., Anaeromyxobacter diazotrophicus sp. nov. and Anaeromyxobacter paludicola sp. nov., isolated from paddy soils.</title>
        <authorList>
            <person name="Itoh H."/>
            <person name="Xu Z."/>
            <person name="Mise K."/>
            <person name="Masuda Y."/>
            <person name="Ushijima N."/>
            <person name="Hayakawa C."/>
            <person name="Shiratori Y."/>
            <person name="Senoo K."/>
        </authorList>
    </citation>
    <scope>NUCLEOTIDE SEQUENCE [LARGE SCALE GENOMIC DNA]</scope>
    <source>
        <strain evidence="7">Red232</strain>
    </source>
</reference>
<keyword evidence="2" id="KW-0812">Transmembrane</keyword>
<evidence type="ECO:0000313" key="6">
    <source>
        <dbReference type="EMBL" id="BDG05620.1"/>
    </source>
</evidence>
<dbReference type="InterPro" id="IPR007452">
    <property type="entry name" value="TamB_C"/>
</dbReference>
<gene>
    <name evidence="6" type="ORF">AMOR_46160</name>
</gene>
<name>A0ABN6MZD3_9BACT</name>
<proteinExistence type="predicted"/>
<comment type="subcellular location">
    <subcellularLocation>
        <location evidence="1">Membrane</location>
        <topology evidence="1">Single-pass membrane protein</topology>
    </subcellularLocation>
</comment>
<dbReference type="PANTHER" id="PTHR36985:SF1">
    <property type="entry name" value="TRANSLOCATION AND ASSEMBLY MODULE SUBUNIT TAMB"/>
    <property type="match status" value="1"/>
</dbReference>
<keyword evidence="3" id="KW-1133">Transmembrane helix</keyword>
<dbReference type="Pfam" id="PF04357">
    <property type="entry name" value="TamB"/>
    <property type="match status" value="1"/>
</dbReference>
<evidence type="ECO:0000256" key="4">
    <source>
        <dbReference type="ARBA" id="ARBA00023136"/>
    </source>
</evidence>
<evidence type="ECO:0000256" key="2">
    <source>
        <dbReference type="ARBA" id="ARBA00022692"/>
    </source>
</evidence>
<evidence type="ECO:0000313" key="7">
    <source>
        <dbReference type="Proteomes" id="UP001162891"/>
    </source>
</evidence>
<evidence type="ECO:0000256" key="3">
    <source>
        <dbReference type="ARBA" id="ARBA00022989"/>
    </source>
</evidence>
<evidence type="ECO:0000259" key="5">
    <source>
        <dbReference type="Pfam" id="PF04357"/>
    </source>
</evidence>
<dbReference type="PANTHER" id="PTHR36985">
    <property type="entry name" value="TRANSLOCATION AND ASSEMBLY MODULE SUBUNIT TAMB"/>
    <property type="match status" value="1"/>
</dbReference>
<protein>
    <recommendedName>
        <fullName evidence="5">Translocation and assembly module TamB C-terminal domain-containing protein</fullName>
    </recommendedName>
</protein>
<feature type="domain" description="Translocation and assembly module TamB C-terminal" evidence="5">
    <location>
        <begin position="1151"/>
        <end position="1500"/>
    </location>
</feature>
<accession>A0ABN6MZD3</accession>
<dbReference type="PROSITE" id="PS51257">
    <property type="entry name" value="PROKAR_LIPOPROTEIN"/>
    <property type="match status" value="1"/>
</dbReference>
<evidence type="ECO:0000256" key="1">
    <source>
        <dbReference type="ARBA" id="ARBA00004167"/>
    </source>
</evidence>
<keyword evidence="7" id="KW-1185">Reference proteome</keyword>
<dbReference type="EMBL" id="AP025591">
    <property type="protein sequence ID" value="BDG05620.1"/>
    <property type="molecule type" value="Genomic_DNA"/>
</dbReference>
<dbReference type="RefSeq" id="WP_248354616.1">
    <property type="nucleotide sequence ID" value="NZ_AP025591.1"/>
</dbReference>